<evidence type="ECO:0000256" key="1">
    <source>
        <dbReference type="ARBA" id="ARBA00023015"/>
    </source>
</evidence>
<dbReference type="EMBL" id="NUWN01000028">
    <property type="protein sequence ID" value="PFK43874.1"/>
    <property type="molecule type" value="Genomic_DNA"/>
</dbReference>
<dbReference type="InterPro" id="IPR050109">
    <property type="entry name" value="HTH-type_TetR-like_transc_reg"/>
</dbReference>
<dbReference type="InterPro" id="IPR036271">
    <property type="entry name" value="Tet_transcr_reg_TetR-rel_C_sf"/>
</dbReference>
<dbReference type="Gene3D" id="1.10.357.10">
    <property type="entry name" value="Tetracycline Repressor, domain 2"/>
    <property type="match status" value="1"/>
</dbReference>
<keyword evidence="3" id="KW-0804">Transcription</keyword>
<dbReference type="SUPFAM" id="SSF46689">
    <property type="entry name" value="Homeodomain-like"/>
    <property type="match status" value="1"/>
</dbReference>
<dbReference type="GO" id="GO:0003700">
    <property type="term" value="F:DNA-binding transcription factor activity"/>
    <property type="evidence" value="ECO:0007669"/>
    <property type="project" value="TreeGrafter"/>
</dbReference>
<dbReference type="SUPFAM" id="SSF48498">
    <property type="entry name" value="Tetracyclin repressor-like, C-terminal domain"/>
    <property type="match status" value="1"/>
</dbReference>
<evidence type="ECO:0000256" key="3">
    <source>
        <dbReference type="ARBA" id="ARBA00023163"/>
    </source>
</evidence>
<name>A0A2B0MLR5_BACCE</name>
<dbReference type="PRINTS" id="PR00455">
    <property type="entry name" value="HTHTETR"/>
</dbReference>
<dbReference type="PANTHER" id="PTHR30055:SF234">
    <property type="entry name" value="HTH-TYPE TRANSCRIPTIONAL REGULATOR BETI"/>
    <property type="match status" value="1"/>
</dbReference>
<comment type="caution">
    <text evidence="6">The sequence shown here is derived from an EMBL/GenBank/DDBJ whole genome shotgun (WGS) entry which is preliminary data.</text>
</comment>
<evidence type="ECO:0000313" key="7">
    <source>
        <dbReference type="Proteomes" id="UP000242656"/>
    </source>
</evidence>
<sequence>MAKPNVVNKQQLLRSAKEMIAEQGMEKLTLKAVAERTHVTQGTVYYHFKTKEQLLLEVTESFCKSSWSQVETDFSIERALHSAKSRCTQDSMYHHLFFQLVASGLQNETIKERLGGLLNYENQELQKGLAQVWGESSLIEGISNETWSVMCNALIDGLALQALLNPAFNIEKMYGGLEMFIEQAMALQEGKENSEK</sequence>
<evidence type="ECO:0000259" key="5">
    <source>
        <dbReference type="PROSITE" id="PS50977"/>
    </source>
</evidence>
<evidence type="ECO:0000256" key="2">
    <source>
        <dbReference type="ARBA" id="ARBA00023125"/>
    </source>
</evidence>
<dbReference type="InterPro" id="IPR023772">
    <property type="entry name" value="DNA-bd_HTH_TetR-type_CS"/>
</dbReference>
<dbReference type="GO" id="GO:0000976">
    <property type="term" value="F:transcription cis-regulatory region binding"/>
    <property type="evidence" value="ECO:0007669"/>
    <property type="project" value="TreeGrafter"/>
</dbReference>
<dbReference type="PANTHER" id="PTHR30055">
    <property type="entry name" value="HTH-TYPE TRANSCRIPTIONAL REGULATOR RUTR"/>
    <property type="match status" value="1"/>
</dbReference>
<dbReference type="InterPro" id="IPR009057">
    <property type="entry name" value="Homeodomain-like_sf"/>
</dbReference>
<accession>A0A2B0MLR5</accession>
<protein>
    <submittedName>
        <fullName evidence="6">TetR family transcriptional regulator</fullName>
    </submittedName>
</protein>
<evidence type="ECO:0000313" key="6">
    <source>
        <dbReference type="EMBL" id="PFK43874.1"/>
    </source>
</evidence>
<dbReference type="PROSITE" id="PS01081">
    <property type="entry name" value="HTH_TETR_1"/>
    <property type="match status" value="1"/>
</dbReference>
<dbReference type="AlphaFoldDB" id="A0A2B0MLR5"/>
<reference evidence="6 7" key="1">
    <citation type="submission" date="2017-09" db="EMBL/GenBank/DDBJ databases">
        <title>Large-scale bioinformatics analysis of Bacillus genomes uncovers conserved roles of natural products in bacterial physiology.</title>
        <authorList>
            <consortium name="Agbiome Team Llc"/>
            <person name="Bleich R.M."/>
            <person name="Grubbs K.J."/>
            <person name="Santa Maria K.C."/>
            <person name="Allen S.E."/>
            <person name="Farag S."/>
            <person name="Shank E.A."/>
            <person name="Bowers A."/>
        </authorList>
    </citation>
    <scope>NUCLEOTIDE SEQUENCE [LARGE SCALE GENOMIC DNA]</scope>
    <source>
        <strain evidence="6 7">AFS083043</strain>
    </source>
</reference>
<gene>
    <name evidence="6" type="ORF">COI93_08945</name>
</gene>
<feature type="DNA-binding region" description="H-T-H motif" evidence="4">
    <location>
        <begin position="29"/>
        <end position="48"/>
    </location>
</feature>
<keyword evidence="2 4" id="KW-0238">DNA-binding</keyword>
<dbReference type="Proteomes" id="UP000242656">
    <property type="component" value="Unassembled WGS sequence"/>
</dbReference>
<proteinExistence type="predicted"/>
<evidence type="ECO:0000256" key="4">
    <source>
        <dbReference type="PROSITE-ProRule" id="PRU00335"/>
    </source>
</evidence>
<dbReference type="RefSeq" id="WP_098490482.1">
    <property type="nucleotide sequence ID" value="NZ_NUWN01000028.1"/>
</dbReference>
<feature type="domain" description="HTH tetR-type" evidence="5">
    <location>
        <begin position="6"/>
        <end position="66"/>
    </location>
</feature>
<dbReference type="PROSITE" id="PS50977">
    <property type="entry name" value="HTH_TETR_2"/>
    <property type="match status" value="1"/>
</dbReference>
<organism evidence="6 7">
    <name type="scientific">Bacillus cereus</name>
    <dbReference type="NCBI Taxonomy" id="1396"/>
    <lineage>
        <taxon>Bacteria</taxon>
        <taxon>Bacillati</taxon>
        <taxon>Bacillota</taxon>
        <taxon>Bacilli</taxon>
        <taxon>Bacillales</taxon>
        <taxon>Bacillaceae</taxon>
        <taxon>Bacillus</taxon>
        <taxon>Bacillus cereus group</taxon>
    </lineage>
</organism>
<dbReference type="InterPro" id="IPR001647">
    <property type="entry name" value="HTH_TetR"/>
</dbReference>
<dbReference type="Pfam" id="PF00440">
    <property type="entry name" value="TetR_N"/>
    <property type="match status" value="1"/>
</dbReference>
<keyword evidence="1" id="KW-0805">Transcription regulation</keyword>